<dbReference type="InterPro" id="IPR000701">
    <property type="entry name" value="SuccDH_FuR_B_TM-su"/>
</dbReference>
<dbReference type="EMBL" id="JADCSA010000019">
    <property type="protein sequence ID" value="MBE7325925.1"/>
    <property type="molecule type" value="Genomic_DNA"/>
</dbReference>
<keyword evidence="6" id="KW-0408">Iron</keyword>
<feature type="transmembrane region" description="Helical" evidence="8">
    <location>
        <begin position="48"/>
        <end position="72"/>
    </location>
</feature>
<evidence type="ECO:0000256" key="7">
    <source>
        <dbReference type="ARBA" id="ARBA00023136"/>
    </source>
</evidence>
<evidence type="ECO:0000313" key="10">
    <source>
        <dbReference type="Proteomes" id="UP000756387"/>
    </source>
</evidence>
<keyword evidence="3 8" id="KW-0812">Transmembrane</keyword>
<protein>
    <submittedName>
        <fullName evidence="9">Succinate dehydrogenase cytochrome b subunit</fullName>
    </submittedName>
</protein>
<keyword evidence="10" id="KW-1185">Reference proteome</keyword>
<dbReference type="CDD" id="cd03498">
    <property type="entry name" value="SQR_TypeB_2_TM"/>
    <property type="match status" value="1"/>
</dbReference>
<evidence type="ECO:0000256" key="5">
    <source>
        <dbReference type="ARBA" id="ARBA00022989"/>
    </source>
</evidence>
<dbReference type="Pfam" id="PF01127">
    <property type="entry name" value="Sdh_cyt"/>
    <property type="match status" value="1"/>
</dbReference>
<evidence type="ECO:0000256" key="3">
    <source>
        <dbReference type="ARBA" id="ARBA00022692"/>
    </source>
</evidence>
<sequence length="211" mass="23227">MAVSGLVFIGYLLAHMYGNLKVFAGHDAFNEYAHHLREFGEPMLPHEGLLWIMRVVLIVALVAHVWAALVLTGRAHKARSSKYTVKKNLASSLSSRTMRWGGLTILIFVIWHLLHFTVGKVNPAGGETNDPYNLLVDSFDLWWMAVIYLLAMLALGMHLHHGTWSAMQTLGFTNTARSRANAKLAGWVVAIVIAGGFALVPLSVLTGIVTK</sequence>
<evidence type="ECO:0000256" key="4">
    <source>
        <dbReference type="ARBA" id="ARBA00022723"/>
    </source>
</evidence>
<dbReference type="Gene3D" id="1.20.1300.10">
    <property type="entry name" value="Fumarate reductase/succinate dehydrogenase, transmembrane subunit"/>
    <property type="match status" value="1"/>
</dbReference>
<comment type="caution">
    <text evidence="9">The sequence shown here is derived from an EMBL/GenBank/DDBJ whole genome shotgun (WGS) entry which is preliminary data.</text>
</comment>
<gene>
    <name evidence="9" type="ORF">IEQ44_14840</name>
</gene>
<comment type="subcellular location">
    <subcellularLocation>
        <location evidence="1">Membrane</location>
    </subcellularLocation>
</comment>
<evidence type="ECO:0000256" key="2">
    <source>
        <dbReference type="ARBA" id="ARBA00022617"/>
    </source>
</evidence>
<dbReference type="InterPro" id="IPR011138">
    <property type="entry name" value="Cytochrome_b-558"/>
</dbReference>
<accession>A0ABR9RX28</accession>
<name>A0ABR9RX28_9ACTN</name>
<reference evidence="9 10" key="1">
    <citation type="submission" date="2020-10" db="EMBL/GenBank/DDBJ databases">
        <title>Nocardioides sp. isolated from sludge.</title>
        <authorList>
            <person name="Zhang X."/>
        </authorList>
    </citation>
    <scope>NUCLEOTIDE SEQUENCE [LARGE SCALE GENOMIC DNA]</scope>
    <source>
        <strain evidence="9 10">Y6</strain>
    </source>
</reference>
<evidence type="ECO:0000256" key="1">
    <source>
        <dbReference type="ARBA" id="ARBA00004370"/>
    </source>
</evidence>
<feature type="transmembrane region" description="Helical" evidence="8">
    <location>
        <begin position="141"/>
        <end position="159"/>
    </location>
</feature>
<proteinExistence type="predicted"/>
<organism evidence="9 10">
    <name type="scientific">Nocardioides malaquae</name>
    <dbReference type="NCBI Taxonomy" id="2773426"/>
    <lineage>
        <taxon>Bacteria</taxon>
        <taxon>Bacillati</taxon>
        <taxon>Actinomycetota</taxon>
        <taxon>Actinomycetes</taxon>
        <taxon>Propionibacteriales</taxon>
        <taxon>Nocardioidaceae</taxon>
        <taxon>Nocardioides</taxon>
    </lineage>
</organism>
<keyword evidence="2" id="KW-0349">Heme</keyword>
<keyword evidence="4" id="KW-0479">Metal-binding</keyword>
<dbReference type="Proteomes" id="UP000756387">
    <property type="component" value="Unassembled WGS sequence"/>
</dbReference>
<evidence type="ECO:0000256" key="8">
    <source>
        <dbReference type="SAM" id="Phobius"/>
    </source>
</evidence>
<keyword evidence="7 8" id="KW-0472">Membrane</keyword>
<dbReference type="SUPFAM" id="SSF81343">
    <property type="entry name" value="Fumarate reductase respiratory complex transmembrane subunits"/>
    <property type="match status" value="1"/>
</dbReference>
<dbReference type="InterPro" id="IPR034804">
    <property type="entry name" value="SQR/QFR_C/D"/>
</dbReference>
<evidence type="ECO:0000313" key="9">
    <source>
        <dbReference type="EMBL" id="MBE7325925.1"/>
    </source>
</evidence>
<feature type="transmembrane region" description="Helical" evidence="8">
    <location>
        <begin position="184"/>
        <end position="209"/>
    </location>
</feature>
<evidence type="ECO:0000256" key="6">
    <source>
        <dbReference type="ARBA" id="ARBA00023004"/>
    </source>
</evidence>
<keyword evidence="5 8" id="KW-1133">Transmembrane helix</keyword>
<dbReference type="NCBIfam" id="TIGR02046">
    <property type="entry name" value="sdhC_b558_fam"/>
    <property type="match status" value="1"/>
</dbReference>
<feature type="transmembrane region" description="Helical" evidence="8">
    <location>
        <begin position="100"/>
        <end position="121"/>
    </location>
</feature>